<evidence type="ECO:0000256" key="5">
    <source>
        <dbReference type="ARBA" id="ARBA00023077"/>
    </source>
</evidence>
<keyword evidence="13" id="KW-0675">Receptor</keyword>
<sequence>MSTIRERFKLSALSIAVISSVSFNAFAAENEEADNNKKENEETEVIEIQGFRGSLAKSINDKRFSKNIADTINAEDIGKNTDQNIADALGRVTGVSIVSRDGEGSQISVRGASSQQNNISINGQQLTTTDFSQAVDLSTFSSDILSRLEVVKTPSADHDEGSLGGSVNLVTVKPLDIPYTIKNLSIQGRYNDFVDESDYKLQFTASEKFLDETLGVVLTAYTETKSTRRDQYRAENFVASETVDVASDQNNNLLSGVRAIEPSNTMYELNQSDTDRKGLTLGVQWLPNDASQLTFDLTYTKQTKETMYDAVLTRRTGSNNSNLVEGEIPLNNYSGFIADSTDPQEDWYVIDTDTNTFIKKLDRFGAGDIRRSEGGDKQENLNVSLKYELDITDDLRMTTQIGHSNSKSNNLPNAWTNMQNFQQVAGPLLFEVPLEELQPVGFDCTTGTCEMVTGDQFLDLGEHTSEFTDENGEIQAGWYDNTNVVTGYNPGDLNSYHLGFISVKDTTVEDTLNNAQIDFDYYLDWGPITSIEFGGKVSQREKYVDNQTYTFTSSTQTEVITDDFGNAIVLPSGPLSGISGSMIADENGLPYDDFMDSLGYGRSAATQGWTPIDVIEARDRVLSDENTVPNVDDTNTRGTDLNTQAVYFKTNFELMDGRLTGDLGVRYVKTEVESRGYAGANFWSHTDFNLEREFDHVKLKELRDTSLPECRPVNVEERLGYNNKFERVDGLGWDTSSGPDPSGWTRIEDQGACYDPTYATWYDMVTDDIADADQEVPEMGWDQMWRYADVSTSHINGWDSDVITWNGSTPGARDYVGFLPETIENKRTKSTQATGSHSYTNVLPSLNLNYAFSDEFVGRFAISKTMTRPEIDQLRPGFSLKENAYWGGGSVFYGSSVDMYNTQLEPLESNNLDLSLEWYFNPTSMLSVAIFNKDMKNFTDISSDITYLTDLREFEGTIDASSITMLADDSLPDSGLDGCMPVRSTADAFKNRNDPLVLSNDLKDLCQQFQINKVVNGKGATITGLELGYSQTYDFLPGVLSGLGVSANYTYQDSSYDADISDISGEKLPEYPVADTPEHTYNLTTFWEQDGHQIRLSYRGSSDSLVGTDWNTGQRGRTWNQGSIWNEGRDSLDLSLSYKLNEQISFTFQAVNLTDEAYRTYFTSRTLEVQREYADNANGYNFVALEEGNPLEGDATKSRTYTKYKVGTTYRLGMRVNF</sequence>
<dbReference type="PANTHER" id="PTHR40980:SF3">
    <property type="entry name" value="TONB-DEPENDENT RECEPTOR-LIKE BETA-BARREL DOMAIN-CONTAINING PROTEIN"/>
    <property type="match status" value="1"/>
</dbReference>
<evidence type="ECO:0000313" key="14">
    <source>
        <dbReference type="Proteomes" id="UP001163726"/>
    </source>
</evidence>
<evidence type="ECO:0000259" key="11">
    <source>
        <dbReference type="Pfam" id="PF00593"/>
    </source>
</evidence>
<keyword evidence="13" id="KW-0614">Plasmid</keyword>
<keyword evidence="5 9" id="KW-0798">TonB box</keyword>
<organism evidence="13 14">
    <name type="scientific">Catenovulum adriaticum</name>
    <dbReference type="NCBI Taxonomy" id="2984846"/>
    <lineage>
        <taxon>Bacteria</taxon>
        <taxon>Pseudomonadati</taxon>
        <taxon>Pseudomonadota</taxon>
        <taxon>Gammaproteobacteria</taxon>
        <taxon>Alteromonadales</taxon>
        <taxon>Alteromonadaceae</taxon>
        <taxon>Catenovulum</taxon>
    </lineage>
</organism>
<dbReference type="RefSeq" id="WP_268077036.1">
    <property type="nucleotide sequence ID" value="NZ_CP109967.1"/>
</dbReference>
<dbReference type="Pfam" id="PF00593">
    <property type="entry name" value="TonB_dep_Rec_b-barrel"/>
    <property type="match status" value="1"/>
</dbReference>
<geneLocation type="plasmid" evidence="13 14">
    <name>pCadTS8_2</name>
</geneLocation>
<keyword evidence="4 8" id="KW-0812">Transmembrane</keyword>
<keyword evidence="7 8" id="KW-0998">Cell outer membrane</keyword>
<evidence type="ECO:0000256" key="1">
    <source>
        <dbReference type="ARBA" id="ARBA00004571"/>
    </source>
</evidence>
<evidence type="ECO:0000259" key="12">
    <source>
        <dbReference type="Pfam" id="PF07715"/>
    </source>
</evidence>
<dbReference type="InterPro" id="IPR000531">
    <property type="entry name" value="Beta-barrel_TonB"/>
</dbReference>
<keyword evidence="3 8" id="KW-1134">Transmembrane beta strand</keyword>
<comment type="subcellular location">
    <subcellularLocation>
        <location evidence="1 8">Cell outer membrane</location>
        <topology evidence="1 8">Multi-pass membrane protein</topology>
    </subcellularLocation>
</comment>
<dbReference type="InterPro" id="IPR037066">
    <property type="entry name" value="Plug_dom_sf"/>
</dbReference>
<feature type="domain" description="TonB-dependent receptor-like beta-barrel" evidence="11">
    <location>
        <begin position="809"/>
        <end position="1153"/>
    </location>
</feature>
<evidence type="ECO:0000256" key="7">
    <source>
        <dbReference type="ARBA" id="ARBA00023237"/>
    </source>
</evidence>
<keyword evidence="10" id="KW-0732">Signal</keyword>
<evidence type="ECO:0000256" key="10">
    <source>
        <dbReference type="SAM" id="SignalP"/>
    </source>
</evidence>
<feature type="chain" id="PRO_5046250960" evidence="10">
    <location>
        <begin position="28"/>
        <end position="1218"/>
    </location>
</feature>
<feature type="domain" description="TonB-dependent receptor plug" evidence="12">
    <location>
        <begin position="67"/>
        <end position="165"/>
    </location>
</feature>
<dbReference type="InterPro" id="IPR039426">
    <property type="entry name" value="TonB-dep_rcpt-like"/>
</dbReference>
<proteinExistence type="inferred from homology"/>
<evidence type="ECO:0000256" key="9">
    <source>
        <dbReference type="RuleBase" id="RU003357"/>
    </source>
</evidence>
<evidence type="ECO:0000256" key="2">
    <source>
        <dbReference type="ARBA" id="ARBA00022448"/>
    </source>
</evidence>
<feature type="signal peptide" evidence="10">
    <location>
        <begin position="1"/>
        <end position="27"/>
    </location>
</feature>
<comment type="similarity">
    <text evidence="8 9">Belongs to the TonB-dependent receptor family.</text>
</comment>
<evidence type="ECO:0000313" key="13">
    <source>
        <dbReference type="EMBL" id="WAJ72313.1"/>
    </source>
</evidence>
<evidence type="ECO:0000256" key="6">
    <source>
        <dbReference type="ARBA" id="ARBA00023136"/>
    </source>
</evidence>
<dbReference type="NCBIfam" id="TIGR01782">
    <property type="entry name" value="TonB-Xanth-Caul"/>
    <property type="match status" value="1"/>
</dbReference>
<dbReference type="Gene3D" id="2.170.130.10">
    <property type="entry name" value="TonB-dependent receptor, plug domain"/>
    <property type="match status" value="1"/>
</dbReference>
<protein>
    <submittedName>
        <fullName evidence="13">TonB-dependent receptor</fullName>
    </submittedName>
</protein>
<evidence type="ECO:0000256" key="4">
    <source>
        <dbReference type="ARBA" id="ARBA00022692"/>
    </source>
</evidence>
<dbReference type="InterPro" id="IPR036942">
    <property type="entry name" value="Beta-barrel_TonB_sf"/>
</dbReference>
<dbReference type="Pfam" id="PF07715">
    <property type="entry name" value="Plug"/>
    <property type="match status" value="1"/>
</dbReference>
<dbReference type="PANTHER" id="PTHR40980">
    <property type="entry name" value="PLUG DOMAIN-CONTAINING PROTEIN"/>
    <property type="match status" value="1"/>
</dbReference>
<name>A0ABY7ARZ8_9ALTE</name>
<dbReference type="EMBL" id="CP109967">
    <property type="protein sequence ID" value="WAJ72313.1"/>
    <property type="molecule type" value="Genomic_DNA"/>
</dbReference>
<keyword evidence="2 8" id="KW-0813">Transport</keyword>
<evidence type="ECO:0000256" key="8">
    <source>
        <dbReference type="PROSITE-ProRule" id="PRU01360"/>
    </source>
</evidence>
<keyword evidence="14" id="KW-1185">Reference proteome</keyword>
<dbReference type="Proteomes" id="UP001163726">
    <property type="component" value="Plasmid pCadTS8_2"/>
</dbReference>
<dbReference type="Gene3D" id="2.40.170.20">
    <property type="entry name" value="TonB-dependent receptor, beta-barrel domain"/>
    <property type="match status" value="2"/>
</dbReference>
<dbReference type="InterPro" id="IPR012910">
    <property type="entry name" value="Plug_dom"/>
</dbReference>
<reference evidence="13" key="1">
    <citation type="submission" date="2022-10" db="EMBL/GenBank/DDBJ databases">
        <title>Catenovulum adriacola sp. nov. isolated in the Harbour of Susak.</title>
        <authorList>
            <person name="Schoch T."/>
            <person name="Reich S.J."/>
            <person name="Stoeferle S."/>
            <person name="Flaiz M."/>
            <person name="Kazda M."/>
            <person name="Riedel C.U."/>
            <person name="Duerre P."/>
        </authorList>
    </citation>
    <scope>NUCLEOTIDE SEQUENCE</scope>
    <source>
        <strain evidence="13">TS8</strain>
        <plasmid evidence="13">pCadTS8_2</plasmid>
    </source>
</reference>
<accession>A0ABY7ARZ8</accession>
<evidence type="ECO:0000256" key="3">
    <source>
        <dbReference type="ARBA" id="ARBA00022452"/>
    </source>
</evidence>
<dbReference type="InterPro" id="IPR010104">
    <property type="entry name" value="TonB_rcpt_bac"/>
</dbReference>
<dbReference type="SUPFAM" id="SSF56935">
    <property type="entry name" value="Porins"/>
    <property type="match status" value="1"/>
</dbReference>
<keyword evidence="6 8" id="KW-0472">Membrane</keyword>
<dbReference type="PROSITE" id="PS52016">
    <property type="entry name" value="TONB_DEPENDENT_REC_3"/>
    <property type="match status" value="1"/>
</dbReference>
<gene>
    <name evidence="13" type="ORF">OLW01_16365</name>
</gene>